<name>A0A7X0IF08_9ACTN</name>
<proteinExistence type="predicted"/>
<dbReference type="AlphaFoldDB" id="A0A7X0IF08"/>
<protein>
    <submittedName>
        <fullName evidence="3">Uncharacterized protein</fullName>
    </submittedName>
</protein>
<dbReference type="RefSeq" id="WP_184982015.1">
    <property type="nucleotide sequence ID" value="NZ_BAAALO010000078.1"/>
</dbReference>
<feature type="signal peptide" evidence="2">
    <location>
        <begin position="1"/>
        <end position="26"/>
    </location>
</feature>
<feature type="region of interest" description="Disordered" evidence="1">
    <location>
        <begin position="30"/>
        <end position="56"/>
    </location>
</feature>
<reference evidence="3 4" key="1">
    <citation type="submission" date="2020-08" db="EMBL/GenBank/DDBJ databases">
        <title>Sequencing the genomes of 1000 actinobacteria strains.</title>
        <authorList>
            <person name="Klenk H.-P."/>
        </authorList>
    </citation>
    <scope>NUCLEOTIDE SEQUENCE [LARGE SCALE GENOMIC DNA]</scope>
    <source>
        <strain evidence="3 4">DSM 44936</strain>
    </source>
</reference>
<sequence>MTVRITVVLIVAAGGMATYAAASAEAAPTKYSGQSVGTPVSMPGQPAKLHGNTPWG</sequence>
<evidence type="ECO:0000256" key="2">
    <source>
        <dbReference type="SAM" id="SignalP"/>
    </source>
</evidence>
<organism evidence="3 4">
    <name type="scientific">Sphaerisporangium rubeum</name>
    <dbReference type="NCBI Taxonomy" id="321317"/>
    <lineage>
        <taxon>Bacteria</taxon>
        <taxon>Bacillati</taxon>
        <taxon>Actinomycetota</taxon>
        <taxon>Actinomycetes</taxon>
        <taxon>Streptosporangiales</taxon>
        <taxon>Streptosporangiaceae</taxon>
        <taxon>Sphaerisporangium</taxon>
    </lineage>
</organism>
<comment type="caution">
    <text evidence="3">The sequence shown here is derived from an EMBL/GenBank/DDBJ whole genome shotgun (WGS) entry which is preliminary data.</text>
</comment>
<dbReference type="Proteomes" id="UP000555564">
    <property type="component" value="Unassembled WGS sequence"/>
</dbReference>
<evidence type="ECO:0000256" key="1">
    <source>
        <dbReference type="SAM" id="MobiDB-lite"/>
    </source>
</evidence>
<feature type="chain" id="PRO_5030543448" evidence="2">
    <location>
        <begin position="27"/>
        <end position="56"/>
    </location>
</feature>
<keyword evidence="4" id="KW-1185">Reference proteome</keyword>
<gene>
    <name evidence="3" type="ORF">BJ992_003372</name>
</gene>
<keyword evidence="2" id="KW-0732">Signal</keyword>
<evidence type="ECO:0000313" key="3">
    <source>
        <dbReference type="EMBL" id="MBB6473941.1"/>
    </source>
</evidence>
<dbReference type="EMBL" id="JACHIU010000001">
    <property type="protein sequence ID" value="MBB6473941.1"/>
    <property type="molecule type" value="Genomic_DNA"/>
</dbReference>
<evidence type="ECO:0000313" key="4">
    <source>
        <dbReference type="Proteomes" id="UP000555564"/>
    </source>
</evidence>
<accession>A0A7X0IF08</accession>